<evidence type="ECO:0000256" key="2">
    <source>
        <dbReference type="ARBA" id="ARBA00022475"/>
    </source>
</evidence>
<feature type="transmembrane region" description="Helical" evidence="8">
    <location>
        <begin position="439"/>
        <end position="463"/>
    </location>
</feature>
<dbReference type="EMBL" id="JACCFP010000001">
    <property type="protein sequence ID" value="NYJ01964.1"/>
    <property type="molecule type" value="Genomic_DNA"/>
</dbReference>
<gene>
    <name evidence="9" type="ORF">HNR19_002662</name>
</gene>
<dbReference type="Proteomes" id="UP000530424">
    <property type="component" value="Unassembled WGS sequence"/>
</dbReference>
<feature type="transmembrane region" description="Helical" evidence="8">
    <location>
        <begin position="126"/>
        <end position="149"/>
    </location>
</feature>
<keyword evidence="6 8" id="KW-1133">Transmembrane helix</keyword>
<accession>A0A853C3J8</accession>
<reference evidence="9 10" key="1">
    <citation type="submission" date="2020-07" db="EMBL/GenBank/DDBJ databases">
        <title>Sequencing the genomes of 1000 actinobacteria strains.</title>
        <authorList>
            <person name="Klenk H.-P."/>
        </authorList>
    </citation>
    <scope>NUCLEOTIDE SEQUENCE [LARGE SCALE GENOMIC DNA]</scope>
    <source>
        <strain evidence="9 10">DSM 103833</strain>
    </source>
</reference>
<evidence type="ECO:0000256" key="6">
    <source>
        <dbReference type="ARBA" id="ARBA00022989"/>
    </source>
</evidence>
<keyword evidence="10" id="KW-1185">Reference proteome</keyword>
<keyword evidence="5 8" id="KW-0812">Transmembrane</keyword>
<proteinExistence type="predicted"/>
<dbReference type="PANTHER" id="PTHR33908:SF11">
    <property type="entry name" value="MEMBRANE PROTEIN"/>
    <property type="match status" value="1"/>
</dbReference>
<dbReference type="AlphaFoldDB" id="A0A853C3J8"/>
<name>A0A853C3J8_9ACTN</name>
<keyword evidence="4" id="KW-0808">Transferase</keyword>
<protein>
    <recommendedName>
        <fullName evidence="11">DUF2142 domain-containing protein</fullName>
    </recommendedName>
</protein>
<keyword evidence="3" id="KW-0328">Glycosyltransferase</keyword>
<evidence type="ECO:0000313" key="9">
    <source>
        <dbReference type="EMBL" id="NYJ01964.1"/>
    </source>
</evidence>
<feature type="transmembrane region" description="Helical" evidence="8">
    <location>
        <begin position="406"/>
        <end position="427"/>
    </location>
</feature>
<dbReference type="GO" id="GO:0009103">
    <property type="term" value="P:lipopolysaccharide biosynthetic process"/>
    <property type="evidence" value="ECO:0007669"/>
    <property type="project" value="UniProtKB-ARBA"/>
</dbReference>
<keyword evidence="2" id="KW-1003">Cell membrane</keyword>
<evidence type="ECO:0000256" key="1">
    <source>
        <dbReference type="ARBA" id="ARBA00004651"/>
    </source>
</evidence>
<comment type="caution">
    <text evidence="9">The sequence shown here is derived from an EMBL/GenBank/DDBJ whole genome shotgun (WGS) entry which is preliminary data.</text>
</comment>
<feature type="transmembrane region" description="Helical" evidence="8">
    <location>
        <begin position="23"/>
        <end position="46"/>
    </location>
</feature>
<sequence length="486" mass="51892">MLTQNPHHPAESSRFRRWIAHPLAVPVLMALVVLGVGAQVACSATIPTWSNDEPPHLGYIAALADGDLPTIDSPIVGDPEQFGAFADRVDGWDAAHDQIWTANHPPLYHLMLVPLWWAADGDPGSMFIAMRLVNTIGFALWVLLVAVIARELVPNRPAVPALAAVAAVTPTLAMRAGFLLNDGFSSTAALLGIWMAIRILRDRVTPARLVVLAAAGVCSAGTRAPGVVLVAITTVVLLVVLWRREGWRTAIVASAVTGGVPALATGWFYLRNLSLYGDLTGQSALLEKFERQPVRGLSDVPGIPSLVEGVQTTWPLLVALVLLAPTVAVAAWRRGSLRLDPVWVLLGLHAAATIANIVPFLLAGGGHHDRYFMPLAPLLATAAALGMLAVGRWWRTDDPLRRDWQLATAWSVLLLVWLVIGLTWMQLRHVFYPDAPHPVGGILPGALLGLAAAAGVLVVVAFARRAVAVRPGSAMPVRRAAPVLTD</sequence>
<feature type="transmembrane region" description="Helical" evidence="8">
    <location>
        <begin position="314"/>
        <end position="332"/>
    </location>
</feature>
<feature type="transmembrane region" description="Helical" evidence="8">
    <location>
        <begin position="344"/>
        <end position="365"/>
    </location>
</feature>
<evidence type="ECO:0000313" key="10">
    <source>
        <dbReference type="Proteomes" id="UP000530424"/>
    </source>
</evidence>
<feature type="transmembrane region" description="Helical" evidence="8">
    <location>
        <begin position="209"/>
        <end position="242"/>
    </location>
</feature>
<dbReference type="RefSeq" id="WP_179668384.1">
    <property type="nucleotide sequence ID" value="NZ_JACCFP010000001.1"/>
</dbReference>
<keyword evidence="7 8" id="KW-0472">Membrane</keyword>
<feature type="transmembrane region" description="Helical" evidence="8">
    <location>
        <begin position="178"/>
        <end position="197"/>
    </location>
</feature>
<evidence type="ECO:0000256" key="4">
    <source>
        <dbReference type="ARBA" id="ARBA00022679"/>
    </source>
</evidence>
<dbReference type="InterPro" id="IPR050297">
    <property type="entry name" value="LipidA_mod_glycosyltrf_83"/>
</dbReference>
<evidence type="ECO:0000256" key="7">
    <source>
        <dbReference type="ARBA" id="ARBA00023136"/>
    </source>
</evidence>
<organism evidence="9 10">
    <name type="scientific">Nocardioides thalensis</name>
    <dbReference type="NCBI Taxonomy" id="1914755"/>
    <lineage>
        <taxon>Bacteria</taxon>
        <taxon>Bacillati</taxon>
        <taxon>Actinomycetota</taxon>
        <taxon>Actinomycetes</taxon>
        <taxon>Propionibacteriales</taxon>
        <taxon>Nocardioidaceae</taxon>
        <taxon>Nocardioides</taxon>
    </lineage>
</organism>
<evidence type="ECO:0000256" key="5">
    <source>
        <dbReference type="ARBA" id="ARBA00022692"/>
    </source>
</evidence>
<feature type="transmembrane region" description="Helical" evidence="8">
    <location>
        <begin position="371"/>
        <end position="394"/>
    </location>
</feature>
<evidence type="ECO:0000256" key="8">
    <source>
        <dbReference type="SAM" id="Phobius"/>
    </source>
</evidence>
<feature type="transmembrane region" description="Helical" evidence="8">
    <location>
        <begin position="249"/>
        <end position="270"/>
    </location>
</feature>
<evidence type="ECO:0008006" key="11">
    <source>
        <dbReference type="Google" id="ProtNLM"/>
    </source>
</evidence>
<dbReference type="GO" id="GO:0005886">
    <property type="term" value="C:plasma membrane"/>
    <property type="evidence" value="ECO:0007669"/>
    <property type="project" value="UniProtKB-SubCell"/>
</dbReference>
<dbReference type="GO" id="GO:0016763">
    <property type="term" value="F:pentosyltransferase activity"/>
    <property type="evidence" value="ECO:0007669"/>
    <property type="project" value="TreeGrafter"/>
</dbReference>
<dbReference type="PANTHER" id="PTHR33908">
    <property type="entry name" value="MANNOSYLTRANSFERASE YKCB-RELATED"/>
    <property type="match status" value="1"/>
</dbReference>
<comment type="subcellular location">
    <subcellularLocation>
        <location evidence="1">Cell membrane</location>
        <topology evidence="1">Multi-pass membrane protein</topology>
    </subcellularLocation>
</comment>
<evidence type="ECO:0000256" key="3">
    <source>
        <dbReference type="ARBA" id="ARBA00022676"/>
    </source>
</evidence>